<dbReference type="InterPro" id="IPR051916">
    <property type="entry name" value="GPI-anchor_lipid_remodeler"/>
</dbReference>
<dbReference type="Proteomes" id="UP000092651">
    <property type="component" value="Unassembled WGS sequence"/>
</dbReference>
<keyword evidence="3" id="KW-0540">Nuclease</keyword>
<keyword evidence="1" id="KW-1133">Transmembrane helix</keyword>
<dbReference type="CDD" id="cd09084">
    <property type="entry name" value="EEP-2"/>
    <property type="match status" value="1"/>
</dbReference>
<dbReference type="GO" id="GO:0006506">
    <property type="term" value="P:GPI anchor biosynthetic process"/>
    <property type="evidence" value="ECO:0007669"/>
    <property type="project" value="TreeGrafter"/>
</dbReference>
<dbReference type="PANTHER" id="PTHR14859">
    <property type="entry name" value="CALCOFLUOR WHITE HYPERSENSITIVE PROTEIN PRECURSOR"/>
    <property type="match status" value="1"/>
</dbReference>
<keyword evidence="1" id="KW-0812">Transmembrane</keyword>
<gene>
    <name evidence="3" type="ORF">BBI01_14090</name>
</gene>
<dbReference type="Pfam" id="PF03372">
    <property type="entry name" value="Exo_endo_phos"/>
    <property type="match status" value="1"/>
</dbReference>
<dbReference type="GO" id="GO:0016020">
    <property type="term" value="C:membrane"/>
    <property type="evidence" value="ECO:0007669"/>
    <property type="project" value="GOC"/>
</dbReference>
<protein>
    <submittedName>
        <fullName evidence="3">AP endonuclease</fullName>
    </submittedName>
</protein>
<dbReference type="AlphaFoldDB" id="A0A1B8ZCE8"/>
<dbReference type="RefSeq" id="WP_065395471.1">
    <property type="nucleotide sequence ID" value="NZ_MAYH01000045.1"/>
</dbReference>
<dbReference type="Gene3D" id="3.60.10.10">
    <property type="entry name" value="Endonuclease/exonuclease/phosphatase"/>
    <property type="match status" value="1"/>
</dbReference>
<evidence type="ECO:0000259" key="2">
    <source>
        <dbReference type="Pfam" id="PF03372"/>
    </source>
</evidence>
<organism evidence="3 4">
    <name type="scientific">Chryseobacterium artocarpi</name>
    <dbReference type="NCBI Taxonomy" id="1414727"/>
    <lineage>
        <taxon>Bacteria</taxon>
        <taxon>Pseudomonadati</taxon>
        <taxon>Bacteroidota</taxon>
        <taxon>Flavobacteriia</taxon>
        <taxon>Flavobacteriales</taxon>
        <taxon>Weeksellaceae</taxon>
        <taxon>Chryseobacterium group</taxon>
        <taxon>Chryseobacterium</taxon>
    </lineage>
</organism>
<evidence type="ECO:0000313" key="3">
    <source>
        <dbReference type="EMBL" id="OCA69283.1"/>
    </source>
</evidence>
<evidence type="ECO:0000256" key="1">
    <source>
        <dbReference type="SAM" id="Phobius"/>
    </source>
</evidence>
<dbReference type="SUPFAM" id="SSF56219">
    <property type="entry name" value="DNase I-like"/>
    <property type="match status" value="1"/>
</dbReference>
<dbReference type="InterPro" id="IPR036691">
    <property type="entry name" value="Endo/exonu/phosph_ase_sf"/>
</dbReference>
<sequence>MKIFRLIILILHLGILFLLLGSLLNAYIPPKIFPWFNLLSLGFPILMSLYIVLIFFWIFSWKKRAFIFMLIGLVFINPVKRWVNFSSEKSENSSPLKIVSFNIKAGTMGKEEVLNYLKAQNADVILTQEDGGISYPSLKEYNRTTSNGLLTILSKYKISNEKVIYSEDKDIWLPSGLQADIEIKGKTYRFIDVYLYPFQFEKEMIKLDGNNDANEEKVKGIVKKLIPTFKKHQDQVKEIRNAIDTSPYPVIVAGDFNSVPNSYEYYHVSENLNDAFLLTGKGSGTSFHDYKFPIRIDYVFLSKSLTPISYVVDRSVSISDHYPVISEVSLSEK</sequence>
<accession>A0A1B8ZCE8</accession>
<name>A0A1B8ZCE8_9FLAO</name>
<reference evidence="3 4" key="1">
    <citation type="submission" date="2016-07" db="EMBL/GenBank/DDBJ databases">
        <authorList>
            <person name="Jeong J.-J."/>
            <person name="Kim D.W."/>
            <person name="Sang M.K."/>
            <person name="Choi I.-G."/>
            <person name="Kim K.D."/>
        </authorList>
    </citation>
    <scope>NUCLEOTIDE SEQUENCE [LARGE SCALE GENOMIC DNA]</scope>
    <source>
        <strain evidence="3 4">UTM-3</strain>
    </source>
</reference>
<feature type="transmembrane region" description="Helical" evidence="1">
    <location>
        <begin position="36"/>
        <end position="58"/>
    </location>
</feature>
<keyword evidence="3" id="KW-0378">Hydrolase</keyword>
<evidence type="ECO:0000313" key="4">
    <source>
        <dbReference type="Proteomes" id="UP000092651"/>
    </source>
</evidence>
<dbReference type="PANTHER" id="PTHR14859:SF15">
    <property type="entry name" value="ENDONUCLEASE_EXONUCLEASE_PHOSPHATASE DOMAIN-CONTAINING PROTEIN"/>
    <property type="match status" value="1"/>
</dbReference>
<dbReference type="InterPro" id="IPR005135">
    <property type="entry name" value="Endo/exonuclease/phosphatase"/>
</dbReference>
<dbReference type="GO" id="GO:0004519">
    <property type="term" value="F:endonuclease activity"/>
    <property type="evidence" value="ECO:0007669"/>
    <property type="project" value="UniProtKB-KW"/>
</dbReference>
<keyword evidence="1" id="KW-0472">Membrane</keyword>
<feature type="domain" description="Endonuclease/exonuclease/phosphatase" evidence="2">
    <location>
        <begin position="100"/>
        <end position="321"/>
    </location>
</feature>
<keyword evidence="4" id="KW-1185">Reference proteome</keyword>
<keyword evidence="3" id="KW-0255">Endonuclease</keyword>
<dbReference type="EMBL" id="MAYH01000045">
    <property type="protein sequence ID" value="OCA69283.1"/>
    <property type="molecule type" value="Genomic_DNA"/>
</dbReference>
<proteinExistence type="predicted"/>
<comment type="caution">
    <text evidence="3">The sequence shown here is derived from an EMBL/GenBank/DDBJ whole genome shotgun (WGS) entry which is preliminary data.</text>
</comment>